<evidence type="ECO:0000313" key="5">
    <source>
        <dbReference type="EMBL" id="RJO71450.1"/>
    </source>
</evidence>
<dbReference type="SMART" id="SM00895">
    <property type="entry name" value="FCD"/>
    <property type="match status" value="1"/>
</dbReference>
<evidence type="ECO:0000313" key="6">
    <source>
        <dbReference type="Proteomes" id="UP000266677"/>
    </source>
</evidence>
<dbReference type="PRINTS" id="PR00035">
    <property type="entry name" value="HTHGNTR"/>
</dbReference>
<comment type="caution">
    <text evidence="5">The sequence shown here is derived from an EMBL/GenBank/DDBJ whole genome shotgun (WGS) entry which is preliminary data.</text>
</comment>
<dbReference type="CDD" id="cd07377">
    <property type="entry name" value="WHTH_GntR"/>
    <property type="match status" value="1"/>
</dbReference>
<dbReference type="Pfam" id="PF07729">
    <property type="entry name" value="FCD"/>
    <property type="match status" value="1"/>
</dbReference>
<dbReference type="GO" id="GO:0003677">
    <property type="term" value="F:DNA binding"/>
    <property type="evidence" value="ECO:0007669"/>
    <property type="project" value="UniProtKB-KW"/>
</dbReference>
<dbReference type="InterPro" id="IPR000524">
    <property type="entry name" value="Tscrpt_reg_HTH_GntR"/>
</dbReference>
<dbReference type="SMART" id="SM00345">
    <property type="entry name" value="HTH_GNTR"/>
    <property type="match status" value="1"/>
</dbReference>
<dbReference type="Pfam" id="PF00392">
    <property type="entry name" value="GntR"/>
    <property type="match status" value="1"/>
</dbReference>
<dbReference type="Gene3D" id="1.20.120.530">
    <property type="entry name" value="GntR ligand-binding domain-like"/>
    <property type="match status" value="1"/>
</dbReference>
<name>A0A3A4KCD5_9NOCA</name>
<evidence type="ECO:0000256" key="2">
    <source>
        <dbReference type="ARBA" id="ARBA00023125"/>
    </source>
</evidence>
<keyword evidence="1" id="KW-0805">Transcription regulation</keyword>
<keyword evidence="2" id="KW-0238">DNA-binding</keyword>
<evidence type="ECO:0000256" key="1">
    <source>
        <dbReference type="ARBA" id="ARBA00023015"/>
    </source>
</evidence>
<dbReference type="Gene3D" id="1.10.10.10">
    <property type="entry name" value="Winged helix-like DNA-binding domain superfamily/Winged helix DNA-binding domain"/>
    <property type="match status" value="1"/>
</dbReference>
<sequence>MLDRTVNWYSQCSEVGAVVSTTRETSRLLVPHAPRRYEAVVDGLLELVEARGIRPGQALPTERELAELFGVSRNVLRQAFGVLEERGLLRTVQGSGRYLRETTEPRNDGLGARAAVEVASIADVLEARTLIEVRVAALACDRRTAEQAQTLAVLAGRLTSWEDNLAFHCAVAAATQNFVLERLVRQQAELAGELHQREHYRDPDELDLMRGEHQAIAAAIAARDGARAQELVQRHLEHARRVVFTSTDGTI</sequence>
<dbReference type="PROSITE" id="PS50949">
    <property type="entry name" value="HTH_GNTR"/>
    <property type="match status" value="1"/>
</dbReference>
<dbReference type="AlphaFoldDB" id="A0A3A4KCD5"/>
<dbReference type="PANTHER" id="PTHR43537">
    <property type="entry name" value="TRANSCRIPTIONAL REGULATOR, GNTR FAMILY"/>
    <property type="match status" value="1"/>
</dbReference>
<dbReference type="PANTHER" id="PTHR43537:SF5">
    <property type="entry name" value="UXU OPERON TRANSCRIPTIONAL REGULATOR"/>
    <property type="match status" value="1"/>
</dbReference>
<dbReference type="InterPro" id="IPR036388">
    <property type="entry name" value="WH-like_DNA-bd_sf"/>
</dbReference>
<accession>A0A3A4KCD5</accession>
<keyword evidence="3" id="KW-0804">Transcription</keyword>
<keyword evidence="6" id="KW-1185">Reference proteome</keyword>
<dbReference type="InterPro" id="IPR011711">
    <property type="entry name" value="GntR_C"/>
</dbReference>
<dbReference type="EMBL" id="QZFU01000033">
    <property type="protein sequence ID" value="RJO71450.1"/>
    <property type="molecule type" value="Genomic_DNA"/>
</dbReference>
<evidence type="ECO:0000256" key="3">
    <source>
        <dbReference type="ARBA" id="ARBA00023163"/>
    </source>
</evidence>
<evidence type="ECO:0000259" key="4">
    <source>
        <dbReference type="PROSITE" id="PS50949"/>
    </source>
</evidence>
<dbReference type="InterPro" id="IPR036390">
    <property type="entry name" value="WH_DNA-bd_sf"/>
</dbReference>
<protein>
    <submittedName>
        <fullName evidence="5">FadR family transcriptional regulator</fullName>
    </submittedName>
</protein>
<feature type="domain" description="HTH gntR-type" evidence="4">
    <location>
        <begin position="34"/>
        <end position="102"/>
    </location>
</feature>
<reference evidence="5 6" key="1">
    <citation type="submission" date="2018-09" db="EMBL/GenBank/DDBJ databases">
        <title>YIM PH21274 draft genome.</title>
        <authorList>
            <person name="Miao C."/>
        </authorList>
    </citation>
    <scope>NUCLEOTIDE SEQUENCE [LARGE SCALE GENOMIC DNA]</scope>
    <source>
        <strain evidence="5 6">YIM PH 21724</strain>
    </source>
</reference>
<dbReference type="SUPFAM" id="SSF48008">
    <property type="entry name" value="GntR ligand-binding domain-like"/>
    <property type="match status" value="1"/>
</dbReference>
<gene>
    <name evidence="5" type="ORF">D5S18_25115</name>
</gene>
<dbReference type="SUPFAM" id="SSF46785">
    <property type="entry name" value="Winged helix' DNA-binding domain"/>
    <property type="match status" value="1"/>
</dbReference>
<dbReference type="Proteomes" id="UP000266677">
    <property type="component" value="Unassembled WGS sequence"/>
</dbReference>
<dbReference type="GO" id="GO:0003700">
    <property type="term" value="F:DNA-binding transcription factor activity"/>
    <property type="evidence" value="ECO:0007669"/>
    <property type="project" value="InterPro"/>
</dbReference>
<dbReference type="InterPro" id="IPR008920">
    <property type="entry name" value="TF_FadR/GntR_C"/>
</dbReference>
<proteinExistence type="predicted"/>
<organism evidence="5 6">
    <name type="scientific">Nocardia panacis</name>
    <dbReference type="NCBI Taxonomy" id="2340916"/>
    <lineage>
        <taxon>Bacteria</taxon>
        <taxon>Bacillati</taxon>
        <taxon>Actinomycetota</taxon>
        <taxon>Actinomycetes</taxon>
        <taxon>Mycobacteriales</taxon>
        <taxon>Nocardiaceae</taxon>
        <taxon>Nocardia</taxon>
    </lineage>
</organism>